<evidence type="ECO:0000313" key="9">
    <source>
        <dbReference type="Proteomes" id="UP000035642"/>
    </source>
</evidence>
<reference evidence="9" key="1">
    <citation type="submission" date="2012-09" db="EMBL/GenBank/DDBJ databases">
        <authorList>
            <person name="Martin A.A."/>
        </authorList>
    </citation>
    <scope>NUCLEOTIDE SEQUENCE</scope>
</reference>
<accession>A0A0K0DAN9</accession>
<evidence type="ECO:0000313" key="10">
    <source>
        <dbReference type="WBParaSite" id="ACAC_0000737201-mRNA-1"/>
    </source>
</evidence>
<feature type="domain" description="PAP-associated" evidence="7">
    <location>
        <begin position="260"/>
        <end position="309"/>
    </location>
</feature>
<evidence type="ECO:0000256" key="5">
    <source>
        <dbReference type="ARBA" id="ARBA00022842"/>
    </source>
</evidence>
<sequence length="371" mass="43260">MFEMRSDSQTNATIPVNEFTKVGILTEWVDTRFNKCFSSIHFREWWMWRNESNVKKMLSLQCDTGDIGSSNSNKIAAKNFFVFLFYLMLCFCVLCRFDCKRIQFQEMDGVGIVREIALSLDNMKDVDKVYAITAAKVPIVKFTWKELKVQGDISYYNVLALCNTEMLKKYCQWDNRVAPLGVWVKRWAKSCDICDASRGSLSSYAFTVLVIHYLQNCVPAVVPRLQEDFRDNQTVPVLVENCNVYFHRDVIDRWSENRMSVGKLFTGFLDYYARFDFESKVVQIRRKKPLLKCEKMWHRPICIEDPFDLFHNLGSGISKKMYNLLLKTCQMGPAPSNRQCRKCHSTGHFSENFFLTVKISDHHLCSGYACN</sequence>
<dbReference type="AlphaFoldDB" id="A0A0K0DAN9"/>
<evidence type="ECO:0000259" key="7">
    <source>
        <dbReference type="Pfam" id="PF03828"/>
    </source>
</evidence>
<keyword evidence="6" id="KW-0472">Membrane</keyword>
<comment type="cofactor">
    <cofactor evidence="1">
        <name>Mn(2+)</name>
        <dbReference type="ChEBI" id="CHEBI:29035"/>
    </cofactor>
</comment>
<dbReference type="GO" id="GO:0031123">
    <property type="term" value="P:RNA 3'-end processing"/>
    <property type="evidence" value="ECO:0007669"/>
    <property type="project" value="TreeGrafter"/>
</dbReference>
<keyword evidence="3" id="KW-0808">Transferase</keyword>
<dbReference type="Gene3D" id="3.30.460.10">
    <property type="entry name" value="Beta Polymerase, domain 2"/>
    <property type="match status" value="1"/>
</dbReference>
<dbReference type="Pfam" id="PF22600">
    <property type="entry name" value="MTPAP-like_central"/>
    <property type="match status" value="1"/>
</dbReference>
<comment type="cofactor">
    <cofactor evidence="2">
        <name>Mg(2+)</name>
        <dbReference type="ChEBI" id="CHEBI:18420"/>
    </cofactor>
</comment>
<dbReference type="InterPro" id="IPR054708">
    <property type="entry name" value="MTPAP-like_central"/>
</dbReference>
<dbReference type="GO" id="GO:1990817">
    <property type="term" value="F:poly(A) RNA polymerase activity"/>
    <property type="evidence" value="ECO:0007669"/>
    <property type="project" value="UniProtKB-ARBA"/>
</dbReference>
<evidence type="ECO:0000256" key="2">
    <source>
        <dbReference type="ARBA" id="ARBA00001946"/>
    </source>
</evidence>
<protein>
    <submittedName>
        <fullName evidence="10">PAP-associated domain-containing protein</fullName>
    </submittedName>
</protein>
<evidence type="ECO:0000256" key="4">
    <source>
        <dbReference type="ARBA" id="ARBA00022723"/>
    </source>
</evidence>
<dbReference type="Gene3D" id="1.10.1410.10">
    <property type="match status" value="1"/>
</dbReference>
<keyword evidence="6" id="KW-1133">Transmembrane helix</keyword>
<dbReference type="WBParaSite" id="ACAC_0000737201-mRNA-1">
    <property type="protein sequence ID" value="ACAC_0000737201-mRNA-1"/>
    <property type="gene ID" value="ACAC_0000737201"/>
</dbReference>
<dbReference type="CDD" id="cd05402">
    <property type="entry name" value="NT_PAP_TUTase"/>
    <property type="match status" value="1"/>
</dbReference>
<keyword evidence="4" id="KW-0479">Metal-binding</keyword>
<dbReference type="PANTHER" id="PTHR12271:SF66">
    <property type="entry name" value="TERMINAL URIDYLYLTRANSFERASE TAILOR"/>
    <property type="match status" value="1"/>
</dbReference>
<dbReference type="GO" id="GO:0050265">
    <property type="term" value="F:RNA uridylyltransferase activity"/>
    <property type="evidence" value="ECO:0007669"/>
    <property type="project" value="TreeGrafter"/>
</dbReference>
<evidence type="ECO:0000256" key="6">
    <source>
        <dbReference type="SAM" id="Phobius"/>
    </source>
</evidence>
<evidence type="ECO:0000259" key="8">
    <source>
        <dbReference type="Pfam" id="PF22600"/>
    </source>
</evidence>
<feature type="domain" description="Poly(A) RNA polymerase mitochondrial-like central palm" evidence="8">
    <location>
        <begin position="101"/>
        <end position="172"/>
    </location>
</feature>
<evidence type="ECO:0000256" key="1">
    <source>
        <dbReference type="ARBA" id="ARBA00001936"/>
    </source>
</evidence>
<keyword evidence="9" id="KW-1185">Reference proteome</keyword>
<dbReference type="Pfam" id="PF03828">
    <property type="entry name" value="PAP_assoc"/>
    <property type="match status" value="1"/>
</dbReference>
<keyword evidence="5" id="KW-0460">Magnesium</keyword>
<dbReference type="SUPFAM" id="SSF81631">
    <property type="entry name" value="PAP/OAS1 substrate-binding domain"/>
    <property type="match status" value="1"/>
</dbReference>
<name>A0A0K0DAN9_ANGCA</name>
<feature type="transmembrane region" description="Helical" evidence="6">
    <location>
        <begin position="80"/>
        <end position="97"/>
    </location>
</feature>
<dbReference type="InterPro" id="IPR002058">
    <property type="entry name" value="PAP_assoc"/>
</dbReference>
<proteinExistence type="predicted"/>
<dbReference type="InterPro" id="IPR043519">
    <property type="entry name" value="NT_sf"/>
</dbReference>
<evidence type="ECO:0000256" key="3">
    <source>
        <dbReference type="ARBA" id="ARBA00022679"/>
    </source>
</evidence>
<dbReference type="STRING" id="6313.A0A0K0DAN9"/>
<organism evidence="9 10">
    <name type="scientific">Angiostrongylus cantonensis</name>
    <name type="common">Rat lungworm</name>
    <dbReference type="NCBI Taxonomy" id="6313"/>
    <lineage>
        <taxon>Eukaryota</taxon>
        <taxon>Metazoa</taxon>
        <taxon>Ecdysozoa</taxon>
        <taxon>Nematoda</taxon>
        <taxon>Chromadorea</taxon>
        <taxon>Rhabditida</taxon>
        <taxon>Rhabditina</taxon>
        <taxon>Rhabditomorpha</taxon>
        <taxon>Strongyloidea</taxon>
        <taxon>Metastrongylidae</taxon>
        <taxon>Angiostrongylus</taxon>
    </lineage>
</organism>
<keyword evidence="6" id="KW-0812">Transmembrane</keyword>
<dbReference type="SUPFAM" id="SSF81301">
    <property type="entry name" value="Nucleotidyltransferase"/>
    <property type="match status" value="1"/>
</dbReference>
<dbReference type="GO" id="GO:0046872">
    <property type="term" value="F:metal ion binding"/>
    <property type="evidence" value="ECO:0007669"/>
    <property type="project" value="UniProtKB-KW"/>
</dbReference>
<dbReference type="PANTHER" id="PTHR12271">
    <property type="entry name" value="POLY A POLYMERASE CID PAP -RELATED"/>
    <property type="match status" value="1"/>
</dbReference>
<dbReference type="Proteomes" id="UP000035642">
    <property type="component" value="Unassembled WGS sequence"/>
</dbReference>
<reference evidence="10" key="2">
    <citation type="submission" date="2017-02" db="UniProtKB">
        <authorList>
            <consortium name="WormBaseParasite"/>
        </authorList>
    </citation>
    <scope>IDENTIFICATION</scope>
</reference>